<dbReference type="GO" id="GO:0016787">
    <property type="term" value="F:hydrolase activity"/>
    <property type="evidence" value="ECO:0007669"/>
    <property type="project" value="UniProtKB-KW"/>
</dbReference>
<keyword evidence="1" id="KW-0677">Repeat</keyword>
<dbReference type="SUPFAM" id="SSF52058">
    <property type="entry name" value="L domain-like"/>
    <property type="match status" value="1"/>
</dbReference>
<dbReference type="PANTHER" id="PTHR23155">
    <property type="entry name" value="DISEASE RESISTANCE PROTEIN RP"/>
    <property type="match status" value="1"/>
</dbReference>
<dbReference type="InterPro" id="IPR002182">
    <property type="entry name" value="NB-ARC"/>
</dbReference>
<evidence type="ECO:0000313" key="7">
    <source>
        <dbReference type="Proteomes" id="UP000238479"/>
    </source>
</evidence>
<organism evidence="6 7">
    <name type="scientific">Rosa chinensis</name>
    <name type="common">China rose</name>
    <dbReference type="NCBI Taxonomy" id="74649"/>
    <lineage>
        <taxon>Eukaryota</taxon>
        <taxon>Viridiplantae</taxon>
        <taxon>Streptophyta</taxon>
        <taxon>Embryophyta</taxon>
        <taxon>Tracheophyta</taxon>
        <taxon>Spermatophyta</taxon>
        <taxon>Magnoliopsida</taxon>
        <taxon>eudicotyledons</taxon>
        <taxon>Gunneridae</taxon>
        <taxon>Pentapetalae</taxon>
        <taxon>rosids</taxon>
        <taxon>fabids</taxon>
        <taxon>Rosales</taxon>
        <taxon>Rosaceae</taxon>
        <taxon>Rosoideae</taxon>
        <taxon>Rosoideae incertae sedis</taxon>
        <taxon>Rosa</taxon>
    </lineage>
</organism>
<dbReference type="SUPFAM" id="SSF52540">
    <property type="entry name" value="P-loop containing nucleoside triphosphate hydrolases"/>
    <property type="match status" value="1"/>
</dbReference>
<gene>
    <name evidence="6" type="ORF">RchiOBHm_Chr2g0101661</name>
</gene>
<evidence type="ECO:0000259" key="5">
    <source>
        <dbReference type="Pfam" id="PF23598"/>
    </source>
</evidence>
<sequence>MLMGWLINGEKKQTIVSVVGMGGSGKTTLVANTFTQETEFHQSIKQEVPGNLHAMSYRELLEMLTNFLLSKRYLVVLDDVWDITLWENIRLSFPDEQIGSRIILKTRREDIASCSFGVESHVYPIQLLQRDEAMEFFSKKAFPTYLNICPPELEPLAWELVEKCNGLPLAIVALRGLMSSKKSSVEWRVTPEAVAELYIMELVSRSMLQAVRRNETGRPRACKMHDLMRELALSESESENFATVYNGKEVMKEMGARRLSIQTTDGEIKPLTDMSHLRSFLVFVTNRISSSVSEILPSGLKLLRILDLERSRLITKLLPDEVVYLFNLRYLNLRKTPIKELPKSIGRLHNLQTLDIRDSNIKALPRGITKLLNLRHLIMYRYTGVHMGFRYIEGTKGPSGICKLKNLQVLACVELEGNVIRLVRNMTQLTKLGITNVKERDEIDLCASFQKMELLQDLFLMVPDEEECL</sequence>
<reference evidence="6 7" key="1">
    <citation type="journal article" date="2018" name="Nat. Genet.">
        <title>The Rosa genome provides new insights in the design of modern roses.</title>
        <authorList>
            <person name="Bendahmane M."/>
        </authorList>
    </citation>
    <scope>NUCLEOTIDE SEQUENCE [LARGE SCALE GENOMIC DNA]</scope>
    <source>
        <strain evidence="7">cv. Old Blush</strain>
    </source>
</reference>
<dbReference type="InterPro" id="IPR044974">
    <property type="entry name" value="Disease_R_plants"/>
</dbReference>
<dbReference type="InterPro" id="IPR032675">
    <property type="entry name" value="LRR_dom_sf"/>
</dbReference>
<dbReference type="InterPro" id="IPR055414">
    <property type="entry name" value="LRR_R13L4/SHOC2-like"/>
</dbReference>
<evidence type="ECO:0000259" key="3">
    <source>
        <dbReference type="Pfam" id="PF00931"/>
    </source>
</evidence>
<dbReference type="Gene3D" id="3.80.10.10">
    <property type="entry name" value="Ribonuclease Inhibitor"/>
    <property type="match status" value="1"/>
</dbReference>
<proteinExistence type="predicted"/>
<dbReference type="GO" id="GO:0043531">
    <property type="term" value="F:ADP binding"/>
    <property type="evidence" value="ECO:0007669"/>
    <property type="project" value="InterPro"/>
</dbReference>
<evidence type="ECO:0000256" key="1">
    <source>
        <dbReference type="ARBA" id="ARBA00022737"/>
    </source>
</evidence>
<dbReference type="PANTHER" id="PTHR23155:SF1232">
    <property type="entry name" value="OS09G0270700 PROTEIN"/>
    <property type="match status" value="1"/>
</dbReference>
<name>A0A2P6RMG4_ROSCH</name>
<dbReference type="PRINTS" id="PR00364">
    <property type="entry name" value="DISEASERSIST"/>
</dbReference>
<feature type="domain" description="Disease resistance protein winged helix" evidence="4">
    <location>
        <begin position="190"/>
        <end position="232"/>
    </location>
</feature>
<accession>A0A2P6RMG4</accession>
<dbReference type="InterPro" id="IPR027417">
    <property type="entry name" value="P-loop_NTPase"/>
</dbReference>
<comment type="caution">
    <text evidence="6">The sequence shown here is derived from an EMBL/GenBank/DDBJ whole genome shotgun (WGS) entry which is preliminary data.</text>
</comment>
<keyword evidence="7" id="KW-1185">Reference proteome</keyword>
<evidence type="ECO:0000313" key="6">
    <source>
        <dbReference type="EMBL" id="PRQ47622.1"/>
    </source>
</evidence>
<dbReference type="Pfam" id="PF23559">
    <property type="entry name" value="WHD_DRP"/>
    <property type="match status" value="1"/>
</dbReference>
<dbReference type="AlphaFoldDB" id="A0A2P6RMG4"/>
<keyword evidence="6" id="KW-0378">Hydrolase</keyword>
<feature type="domain" description="NB-ARC" evidence="3">
    <location>
        <begin position="37"/>
        <end position="144"/>
    </location>
</feature>
<keyword evidence="2" id="KW-0611">Plant defense</keyword>
<dbReference type="Pfam" id="PF23598">
    <property type="entry name" value="LRR_14"/>
    <property type="match status" value="1"/>
</dbReference>
<dbReference type="Proteomes" id="UP000238479">
    <property type="component" value="Chromosome 2"/>
</dbReference>
<protein>
    <submittedName>
        <fullName evidence="6">Putative P-loop containing nucleoside triphosphate hydrolase, leucine-rich repeat domain, L</fullName>
    </submittedName>
</protein>
<evidence type="ECO:0000256" key="2">
    <source>
        <dbReference type="ARBA" id="ARBA00022821"/>
    </source>
</evidence>
<dbReference type="GO" id="GO:0098542">
    <property type="term" value="P:defense response to other organism"/>
    <property type="evidence" value="ECO:0007669"/>
    <property type="project" value="TreeGrafter"/>
</dbReference>
<dbReference type="Pfam" id="PF00931">
    <property type="entry name" value="NB-ARC"/>
    <property type="match status" value="1"/>
</dbReference>
<evidence type="ECO:0000259" key="4">
    <source>
        <dbReference type="Pfam" id="PF23559"/>
    </source>
</evidence>
<dbReference type="EMBL" id="PDCK01000040">
    <property type="protein sequence ID" value="PRQ47622.1"/>
    <property type="molecule type" value="Genomic_DNA"/>
</dbReference>
<dbReference type="OMA" id="LWVVERI"/>
<dbReference type="Gene3D" id="3.40.50.300">
    <property type="entry name" value="P-loop containing nucleotide triphosphate hydrolases"/>
    <property type="match status" value="2"/>
</dbReference>
<dbReference type="Gramene" id="PRQ47622">
    <property type="protein sequence ID" value="PRQ47622"/>
    <property type="gene ID" value="RchiOBHm_Chr2g0101661"/>
</dbReference>
<feature type="domain" description="Disease resistance R13L4/SHOC-2-like LRR" evidence="5">
    <location>
        <begin position="276"/>
        <end position="461"/>
    </location>
</feature>
<dbReference type="InterPro" id="IPR042197">
    <property type="entry name" value="Apaf_helical"/>
</dbReference>
<dbReference type="InterPro" id="IPR058922">
    <property type="entry name" value="WHD_DRP"/>
</dbReference>
<dbReference type="Gene3D" id="1.10.8.430">
    <property type="entry name" value="Helical domain of apoptotic protease-activating factors"/>
    <property type="match status" value="1"/>
</dbReference>